<reference evidence="2" key="1">
    <citation type="journal article" date="2023" name="IMA Fungus">
        <title>Comparative genomic study of the Penicillium genus elucidates a diverse pangenome and 15 lateral gene transfer events.</title>
        <authorList>
            <person name="Petersen C."/>
            <person name="Sorensen T."/>
            <person name="Nielsen M.R."/>
            <person name="Sondergaard T.E."/>
            <person name="Sorensen J.L."/>
            <person name="Fitzpatrick D.A."/>
            <person name="Frisvad J.C."/>
            <person name="Nielsen K.L."/>
        </authorList>
    </citation>
    <scope>NUCLEOTIDE SEQUENCE</scope>
    <source>
        <strain evidence="2">IBT 12815</strain>
    </source>
</reference>
<evidence type="ECO:0000256" key="1">
    <source>
        <dbReference type="SAM" id="Phobius"/>
    </source>
</evidence>
<protein>
    <submittedName>
        <fullName evidence="2">Uncharacterized protein</fullName>
    </submittedName>
</protein>
<keyword evidence="1" id="KW-0812">Transmembrane</keyword>
<feature type="transmembrane region" description="Helical" evidence="1">
    <location>
        <begin position="74"/>
        <end position="97"/>
    </location>
</feature>
<keyword evidence="3" id="KW-1185">Reference proteome</keyword>
<feature type="transmembrane region" description="Helical" evidence="1">
    <location>
        <begin position="39"/>
        <end position="62"/>
    </location>
</feature>
<accession>A0AAD6GUH5</accession>
<evidence type="ECO:0000313" key="2">
    <source>
        <dbReference type="EMBL" id="KAJ5592201.1"/>
    </source>
</evidence>
<dbReference type="AlphaFoldDB" id="A0AAD6GUH5"/>
<proteinExistence type="predicted"/>
<dbReference type="Proteomes" id="UP001213799">
    <property type="component" value="Unassembled WGS sequence"/>
</dbReference>
<name>A0AAD6GUH5_9EURO</name>
<reference evidence="2" key="2">
    <citation type="submission" date="2023-01" db="EMBL/GenBank/DDBJ databases">
        <authorList>
            <person name="Petersen C."/>
        </authorList>
    </citation>
    <scope>NUCLEOTIDE SEQUENCE</scope>
    <source>
        <strain evidence="2">IBT 12815</strain>
    </source>
</reference>
<comment type="caution">
    <text evidence="2">The sequence shown here is derived from an EMBL/GenBank/DDBJ whole genome shotgun (WGS) entry which is preliminary data.</text>
</comment>
<gene>
    <name evidence="2" type="ORF">N7537_009105</name>
</gene>
<evidence type="ECO:0000313" key="3">
    <source>
        <dbReference type="Proteomes" id="UP001213799"/>
    </source>
</evidence>
<dbReference type="GeneID" id="81590401"/>
<sequence>MCSSNKHPLSRARKTQVLISVISWPCALATIFTTRYSPLAWIQFVAITISSIIPALMLFWYRKFGSHSYSPFEIAIDGAVTLLLLGVYIAGVVILATHEIRRWDSPWDYRLALGIPQVYSNLSCIVLSPLYLRCFAQGYLHQCIQPMLKAGCVNYTLCPACDKSVDAPMTQGLEAGQERSTVWTDIPEGFYTEDVESQLLLPENSLDEEGKQTTGIVTNN</sequence>
<dbReference type="RefSeq" id="XP_056748827.1">
    <property type="nucleotide sequence ID" value="XM_056900159.1"/>
</dbReference>
<keyword evidence="1" id="KW-1133">Transmembrane helix</keyword>
<keyword evidence="1" id="KW-0472">Membrane</keyword>
<dbReference type="EMBL" id="JAQJAE010000005">
    <property type="protein sequence ID" value="KAJ5592201.1"/>
    <property type="molecule type" value="Genomic_DNA"/>
</dbReference>
<organism evidence="2 3">
    <name type="scientific">Penicillium hordei</name>
    <dbReference type="NCBI Taxonomy" id="40994"/>
    <lineage>
        <taxon>Eukaryota</taxon>
        <taxon>Fungi</taxon>
        <taxon>Dikarya</taxon>
        <taxon>Ascomycota</taxon>
        <taxon>Pezizomycotina</taxon>
        <taxon>Eurotiomycetes</taxon>
        <taxon>Eurotiomycetidae</taxon>
        <taxon>Eurotiales</taxon>
        <taxon>Aspergillaceae</taxon>
        <taxon>Penicillium</taxon>
    </lineage>
</organism>